<dbReference type="SUPFAM" id="SSF56425">
    <property type="entry name" value="Succinate dehydrogenase/fumarate reductase flavoprotein, catalytic domain"/>
    <property type="match status" value="1"/>
</dbReference>
<accession>A0ABS1GJ70</accession>
<dbReference type="EMBL" id="JAACYA010000002">
    <property type="protein sequence ID" value="MBK3332974.1"/>
    <property type="molecule type" value="Genomic_DNA"/>
</dbReference>
<name>A0ABS1GJ70_9AQUI</name>
<evidence type="ECO:0000256" key="9">
    <source>
        <dbReference type="ARBA" id="ARBA00048305"/>
    </source>
</evidence>
<dbReference type="InterPro" id="IPR005288">
    <property type="entry name" value="NadB"/>
</dbReference>
<organism evidence="14 15">
    <name type="scientific">Persephonella atlantica</name>
    <dbReference type="NCBI Taxonomy" id="2699429"/>
    <lineage>
        <taxon>Bacteria</taxon>
        <taxon>Pseudomonadati</taxon>
        <taxon>Aquificota</taxon>
        <taxon>Aquificia</taxon>
        <taxon>Aquificales</taxon>
        <taxon>Hydrogenothermaceae</taxon>
        <taxon>Persephonella</taxon>
    </lineage>
</organism>
<comment type="pathway">
    <text evidence="2 11">Cofactor biosynthesis; NAD(+) biosynthesis; iminoaspartate from L-aspartate (oxidase route): step 1/1.</text>
</comment>
<evidence type="ECO:0000256" key="6">
    <source>
        <dbReference type="ARBA" id="ARBA00022642"/>
    </source>
</evidence>
<dbReference type="InterPro" id="IPR036188">
    <property type="entry name" value="FAD/NAD-bd_sf"/>
</dbReference>
<evidence type="ECO:0000313" key="15">
    <source>
        <dbReference type="Proteomes" id="UP000772812"/>
    </source>
</evidence>
<evidence type="ECO:0000256" key="3">
    <source>
        <dbReference type="ARBA" id="ARBA00008562"/>
    </source>
</evidence>
<dbReference type="GO" id="GO:0008734">
    <property type="term" value="F:L-aspartate oxidase activity"/>
    <property type="evidence" value="ECO:0007669"/>
    <property type="project" value="UniProtKB-EC"/>
</dbReference>
<dbReference type="InterPro" id="IPR027477">
    <property type="entry name" value="Succ_DH/fumarate_Rdtase_cat_sf"/>
</dbReference>
<evidence type="ECO:0000256" key="2">
    <source>
        <dbReference type="ARBA" id="ARBA00004950"/>
    </source>
</evidence>
<comment type="catalytic activity">
    <reaction evidence="9">
        <text>L-aspartate + O2 = iminosuccinate + H2O2</text>
        <dbReference type="Rhea" id="RHEA:25876"/>
        <dbReference type="ChEBI" id="CHEBI:15379"/>
        <dbReference type="ChEBI" id="CHEBI:16240"/>
        <dbReference type="ChEBI" id="CHEBI:29991"/>
        <dbReference type="ChEBI" id="CHEBI:77875"/>
        <dbReference type="EC" id="1.4.3.16"/>
    </reaction>
    <physiologicalReaction direction="left-to-right" evidence="9">
        <dbReference type="Rhea" id="RHEA:25877"/>
    </physiologicalReaction>
</comment>
<dbReference type="PANTHER" id="PTHR42716:SF2">
    <property type="entry name" value="L-ASPARTATE OXIDASE, CHLOROPLASTIC"/>
    <property type="match status" value="1"/>
</dbReference>
<keyword evidence="15" id="KW-1185">Reference proteome</keyword>
<dbReference type="Gene3D" id="3.90.700.10">
    <property type="entry name" value="Succinate dehydrogenase/fumarate reductase flavoprotein, catalytic domain"/>
    <property type="match status" value="1"/>
</dbReference>
<dbReference type="Gene3D" id="1.20.58.100">
    <property type="entry name" value="Fumarate reductase/succinate dehydrogenase flavoprotein-like, C-terminal domain"/>
    <property type="match status" value="1"/>
</dbReference>
<dbReference type="Pfam" id="PF02910">
    <property type="entry name" value="Succ_DH_flav_C"/>
    <property type="match status" value="1"/>
</dbReference>
<evidence type="ECO:0000256" key="7">
    <source>
        <dbReference type="ARBA" id="ARBA00022827"/>
    </source>
</evidence>
<comment type="caution">
    <text evidence="14">The sequence shown here is derived from an EMBL/GenBank/DDBJ whole genome shotgun (WGS) entry which is preliminary data.</text>
</comment>
<dbReference type="Pfam" id="PF00890">
    <property type="entry name" value="FAD_binding_2"/>
    <property type="match status" value="1"/>
</dbReference>
<evidence type="ECO:0000256" key="5">
    <source>
        <dbReference type="ARBA" id="ARBA00022630"/>
    </source>
</evidence>
<evidence type="ECO:0000256" key="1">
    <source>
        <dbReference type="ARBA" id="ARBA00001974"/>
    </source>
</evidence>
<feature type="domain" description="Fumarate reductase/succinate dehydrogenase flavoprotein-like C-terminal" evidence="13">
    <location>
        <begin position="429"/>
        <end position="515"/>
    </location>
</feature>
<dbReference type="SUPFAM" id="SSF51905">
    <property type="entry name" value="FAD/NAD(P)-binding domain"/>
    <property type="match status" value="1"/>
</dbReference>
<keyword evidence="7 11" id="KW-0274">FAD</keyword>
<dbReference type="EC" id="1.4.3.16" evidence="4 10"/>
<evidence type="ECO:0000256" key="11">
    <source>
        <dbReference type="RuleBase" id="RU362049"/>
    </source>
</evidence>
<dbReference type="NCBIfam" id="TIGR00551">
    <property type="entry name" value="nadB"/>
    <property type="match status" value="1"/>
</dbReference>
<evidence type="ECO:0000259" key="13">
    <source>
        <dbReference type="Pfam" id="PF02910"/>
    </source>
</evidence>
<evidence type="ECO:0000256" key="8">
    <source>
        <dbReference type="ARBA" id="ARBA00023002"/>
    </source>
</evidence>
<evidence type="ECO:0000313" key="14">
    <source>
        <dbReference type="EMBL" id="MBK3332974.1"/>
    </source>
</evidence>
<feature type="domain" description="FAD-dependent oxidoreductase 2 FAD-binding" evidence="12">
    <location>
        <begin position="20"/>
        <end position="380"/>
    </location>
</feature>
<comment type="function">
    <text evidence="11">Catalyzes the oxidation of L-aspartate to iminoaspartate.</text>
</comment>
<dbReference type="InterPro" id="IPR015939">
    <property type="entry name" value="Fum_Rdtase/Succ_DH_flav-like_C"/>
</dbReference>
<dbReference type="Proteomes" id="UP000772812">
    <property type="component" value="Unassembled WGS sequence"/>
</dbReference>
<reference evidence="14 15" key="1">
    <citation type="journal article" date="2021" name="Syst. Appl. Microbiol.">
        <title>Persephonella atlantica sp. nov.: How to adapt to physico-chemical gradients in high temperature hydrothermal habitats.</title>
        <authorList>
            <person name="Francois D.X."/>
            <person name="Godfroy A."/>
            <person name="Mathien C."/>
            <person name="Aube J."/>
            <person name="Cathalot C."/>
            <person name="Lesongeur F."/>
            <person name="L'Haridon S."/>
            <person name="Philippon X."/>
            <person name="Roussel E.G."/>
        </authorList>
    </citation>
    <scope>NUCLEOTIDE SEQUENCE [LARGE SCALE GENOMIC DNA]</scope>
    <source>
        <strain evidence="14 15">MO1340</strain>
    </source>
</reference>
<comment type="subcellular location">
    <subcellularLocation>
        <location evidence="11">Cytoplasm</location>
    </subcellularLocation>
</comment>
<keyword evidence="8 11" id="KW-0560">Oxidoreductase</keyword>
<evidence type="ECO:0000256" key="4">
    <source>
        <dbReference type="ARBA" id="ARBA00012173"/>
    </source>
</evidence>
<dbReference type="RefSeq" id="WP_200674372.1">
    <property type="nucleotide sequence ID" value="NZ_JAACYA010000002.1"/>
</dbReference>
<dbReference type="PANTHER" id="PTHR42716">
    <property type="entry name" value="L-ASPARTATE OXIDASE"/>
    <property type="match status" value="1"/>
</dbReference>
<evidence type="ECO:0000256" key="10">
    <source>
        <dbReference type="NCBIfam" id="TIGR00551"/>
    </source>
</evidence>
<proteinExistence type="inferred from homology"/>
<keyword evidence="5 11" id="KW-0285">Flavoprotein</keyword>
<gene>
    <name evidence="14" type="primary">nadB</name>
    <name evidence="14" type="ORF">GWK41_07820</name>
</gene>
<sequence length="523" mass="58928">MERYLTEFDTFHLPEITVETVVVGSGIAGLSTALQLINLGEKPLIITKKPPAVSNSFLAQGGIAAAIGRNDDPQNHYRDTLKAGRGLCIRKNVRILVEEGLERVVDLINNGVHFDRDNEGNILLTREGGHSKRRVLHVKDRTGSEIGYTLYNLVKDRAEFLINYYLEEILTEENRYIGLLLSDGKKKVVVRSKSLVIATGGYSPIYLRNTSAYKISGDTLGVAYRAGCVLSDLEFVQFHPTAIHIKGQPAYLITEAIRGEGALLVDEDGNRFIDEMRPRDEVARAIFKKYSEGKKVFLDLRPLKEKGISIKNRFPTVYSLISNFGFSDTDLIPVSPAAHYSIGGIQATANGKTSVDGIFAVGEASCTGIHGANRLASNSLLECITFGYKTAYAVYIYNMYTKQCKIRIKSDIKKSNSLTTEERRKLLIRLKKLMWDWVGLERSESSLSYALEEIEKMEKYATRFSNSRYIVDLIYLSKGIILSAKNRKESRGTHYRSDFPQENRDYKKHTKVYNDFKIKLEVN</sequence>
<keyword evidence="6 11" id="KW-0662">Pyridine nucleotide biosynthesis</keyword>
<dbReference type="SUPFAM" id="SSF46977">
    <property type="entry name" value="Succinate dehydrogenase/fumarate reductase flavoprotein C-terminal domain"/>
    <property type="match status" value="1"/>
</dbReference>
<dbReference type="PRINTS" id="PR00368">
    <property type="entry name" value="FADPNR"/>
</dbReference>
<comment type="similarity">
    <text evidence="3 11">Belongs to the FAD-dependent oxidoreductase 2 family. NadB subfamily.</text>
</comment>
<evidence type="ECO:0000259" key="12">
    <source>
        <dbReference type="Pfam" id="PF00890"/>
    </source>
</evidence>
<protein>
    <recommendedName>
        <fullName evidence="4 10">L-aspartate oxidase</fullName>
        <ecNumber evidence="4 10">1.4.3.16</ecNumber>
    </recommendedName>
</protein>
<dbReference type="InterPro" id="IPR003953">
    <property type="entry name" value="FAD-dep_OxRdtase_2_FAD-bd"/>
</dbReference>
<comment type="cofactor">
    <cofactor evidence="1 11">
        <name>FAD</name>
        <dbReference type="ChEBI" id="CHEBI:57692"/>
    </cofactor>
</comment>
<dbReference type="InterPro" id="IPR037099">
    <property type="entry name" value="Fum_R/Succ_DH_flav-like_C_sf"/>
</dbReference>
<dbReference type="Gene3D" id="3.50.50.60">
    <property type="entry name" value="FAD/NAD(P)-binding domain"/>
    <property type="match status" value="1"/>
</dbReference>